<dbReference type="GO" id="GO:0008270">
    <property type="term" value="F:zinc ion binding"/>
    <property type="evidence" value="ECO:0007669"/>
    <property type="project" value="InterPro"/>
</dbReference>
<feature type="domain" description="HNH" evidence="2">
    <location>
        <begin position="146"/>
        <end position="176"/>
    </location>
</feature>
<evidence type="ECO:0000256" key="1">
    <source>
        <dbReference type="SAM" id="MobiDB-lite"/>
    </source>
</evidence>
<feature type="compositionally biased region" description="Low complexity" evidence="1">
    <location>
        <begin position="42"/>
        <end position="57"/>
    </location>
</feature>
<dbReference type="Proteomes" id="UP001139158">
    <property type="component" value="Unassembled WGS sequence"/>
</dbReference>
<reference evidence="3" key="1">
    <citation type="submission" date="2021-10" db="EMBL/GenBank/DDBJ databases">
        <title>Novel species in genus Arthrobacter.</title>
        <authorList>
            <person name="Liu Y."/>
        </authorList>
    </citation>
    <scope>NUCLEOTIDE SEQUENCE</scope>
    <source>
        <strain evidence="3">Zg-Y453</strain>
    </source>
</reference>
<evidence type="ECO:0000313" key="4">
    <source>
        <dbReference type="Proteomes" id="UP001139158"/>
    </source>
</evidence>
<feature type="compositionally biased region" description="Gly residues" evidence="1">
    <location>
        <begin position="18"/>
        <end position="29"/>
    </location>
</feature>
<feature type="compositionally biased region" description="Polar residues" evidence="1">
    <location>
        <begin position="193"/>
        <end position="202"/>
    </location>
</feature>
<accession>A0A9X1SDA7</accession>
<feature type="region of interest" description="Disordered" evidence="1">
    <location>
        <begin position="183"/>
        <end position="202"/>
    </location>
</feature>
<dbReference type="RefSeq" id="WP_227894350.1">
    <property type="nucleotide sequence ID" value="NZ_CP099466.1"/>
</dbReference>
<dbReference type="GO" id="GO:0003676">
    <property type="term" value="F:nucleic acid binding"/>
    <property type="evidence" value="ECO:0007669"/>
    <property type="project" value="InterPro"/>
</dbReference>
<gene>
    <name evidence="3" type="ORF">LJ757_02165</name>
</gene>
<dbReference type="Gene3D" id="1.10.30.50">
    <property type="match status" value="1"/>
</dbReference>
<dbReference type="InterPro" id="IPR002711">
    <property type="entry name" value="HNH"/>
</dbReference>
<name>A0A9X1SDA7_9MICC</name>
<comment type="caution">
    <text evidence="3">The sequence shown here is derived from an EMBL/GenBank/DDBJ whole genome shotgun (WGS) entry which is preliminary data.</text>
</comment>
<dbReference type="CDD" id="cd00085">
    <property type="entry name" value="HNHc"/>
    <property type="match status" value="1"/>
</dbReference>
<evidence type="ECO:0000259" key="2">
    <source>
        <dbReference type="Pfam" id="PF01844"/>
    </source>
</evidence>
<protein>
    <submittedName>
        <fullName evidence="3">HNH endonuclease</fullName>
    </submittedName>
</protein>
<dbReference type="Pfam" id="PF01844">
    <property type="entry name" value="HNH"/>
    <property type="match status" value="1"/>
</dbReference>
<evidence type="ECO:0000313" key="3">
    <source>
        <dbReference type="EMBL" id="MCC3296609.1"/>
    </source>
</evidence>
<dbReference type="EMBL" id="JAJFZV010000001">
    <property type="protein sequence ID" value="MCC3296609.1"/>
    <property type="molecule type" value="Genomic_DNA"/>
</dbReference>
<keyword evidence="3" id="KW-0255">Endonuclease</keyword>
<dbReference type="GO" id="GO:0004519">
    <property type="term" value="F:endonuclease activity"/>
    <property type="evidence" value="ECO:0007669"/>
    <property type="project" value="UniProtKB-KW"/>
</dbReference>
<keyword evidence="4" id="KW-1185">Reference proteome</keyword>
<organism evidence="3 4">
    <name type="scientific">Arthrobacter caoxuetaonis</name>
    <dbReference type="NCBI Taxonomy" id="2886935"/>
    <lineage>
        <taxon>Bacteria</taxon>
        <taxon>Bacillati</taxon>
        <taxon>Actinomycetota</taxon>
        <taxon>Actinomycetes</taxon>
        <taxon>Micrococcales</taxon>
        <taxon>Micrococcaceae</taxon>
        <taxon>Arthrobacter</taxon>
    </lineage>
</organism>
<proteinExistence type="predicted"/>
<dbReference type="AlphaFoldDB" id="A0A9X1SDA7"/>
<keyword evidence="3" id="KW-0540">Nuclease</keyword>
<dbReference type="InterPro" id="IPR003615">
    <property type="entry name" value="HNH_nuc"/>
</dbReference>
<sequence length="252" mass="26229">MNHFSDTPFPRSADRDGGGAPGVETGGLSGASSSGSSGGLSGASSGDAPSASPGASPFDPSGFAGGFAASVFCADPALAEDAVADALPEGFAGRLSFRAAETLGYEQSVSALQRLGMLVSWAQTQQARAPGAGRKLPFPGLFSKCPHTEIDHTTPFSRGGPTDHTNLEHLCPKHHRFKTLGHWNARQPEPGTLQWNSPTGRTYSTQPALDYASAQQTTPGQRVPFQKTPLQEAQLSKDLNPASDPDSDPPPY</sequence>
<feature type="region of interest" description="Disordered" evidence="1">
    <location>
        <begin position="1"/>
        <end position="57"/>
    </location>
</feature>
<keyword evidence="3" id="KW-0378">Hydrolase</keyword>